<dbReference type="AlphaFoldDB" id="A0A914GWG0"/>
<evidence type="ECO:0000313" key="1">
    <source>
        <dbReference type="Proteomes" id="UP000887572"/>
    </source>
</evidence>
<evidence type="ECO:0000313" key="2">
    <source>
        <dbReference type="WBParaSite" id="Gr19_v10_g11969.t1"/>
    </source>
</evidence>
<reference evidence="2" key="1">
    <citation type="submission" date="2022-11" db="UniProtKB">
        <authorList>
            <consortium name="WormBaseParasite"/>
        </authorList>
    </citation>
    <scope>IDENTIFICATION</scope>
</reference>
<dbReference type="WBParaSite" id="Gr19_v10_g11969.t1">
    <property type="protein sequence ID" value="Gr19_v10_g11969.t1"/>
    <property type="gene ID" value="Gr19_v10_g11969"/>
</dbReference>
<keyword evidence="1" id="KW-1185">Reference proteome</keyword>
<protein>
    <submittedName>
        <fullName evidence="2">Uncharacterized protein</fullName>
    </submittedName>
</protein>
<sequence>MPAVDSAGIQQLDQFEREGGGLNIHSHDLMPNEIKATEENRWRRCEANNGNIHPPVRPWHNGIILIRPWHPSMTSSSSVHGIHQ</sequence>
<name>A0A914GWG0_GLORO</name>
<dbReference type="Proteomes" id="UP000887572">
    <property type="component" value="Unplaced"/>
</dbReference>
<accession>A0A914GWG0</accession>
<organism evidence="1 2">
    <name type="scientific">Globodera rostochiensis</name>
    <name type="common">Golden nematode worm</name>
    <name type="synonym">Heterodera rostochiensis</name>
    <dbReference type="NCBI Taxonomy" id="31243"/>
    <lineage>
        <taxon>Eukaryota</taxon>
        <taxon>Metazoa</taxon>
        <taxon>Ecdysozoa</taxon>
        <taxon>Nematoda</taxon>
        <taxon>Chromadorea</taxon>
        <taxon>Rhabditida</taxon>
        <taxon>Tylenchina</taxon>
        <taxon>Tylenchomorpha</taxon>
        <taxon>Tylenchoidea</taxon>
        <taxon>Heteroderidae</taxon>
        <taxon>Heteroderinae</taxon>
        <taxon>Globodera</taxon>
    </lineage>
</organism>
<proteinExistence type="predicted"/>